<name>A0A1H7QEE5_9RHOB</name>
<dbReference type="InterPro" id="IPR010359">
    <property type="entry name" value="IrrE_HExxH"/>
</dbReference>
<dbReference type="AlphaFoldDB" id="A0A1H7QEE5"/>
<dbReference type="OrthoDB" id="9794834at2"/>
<proteinExistence type="predicted"/>
<dbReference type="InterPro" id="IPR052345">
    <property type="entry name" value="Rad_response_metalloprotease"/>
</dbReference>
<keyword evidence="3" id="KW-1185">Reference proteome</keyword>
<dbReference type="Proteomes" id="UP000199283">
    <property type="component" value="Unassembled WGS sequence"/>
</dbReference>
<dbReference type="Gene3D" id="1.10.10.2910">
    <property type="match status" value="1"/>
</dbReference>
<dbReference type="RefSeq" id="WP_092763674.1">
    <property type="nucleotide sequence ID" value="NZ_FNZQ01000005.1"/>
</dbReference>
<organism evidence="2 3">
    <name type="scientific">Jannaschia helgolandensis</name>
    <dbReference type="NCBI Taxonomy" id="188906"/>
    <lineage>
        <taxon>Bacteria</taxon>
        <taxon>Pseudomonadati</taxon>
        <taxon>Pseudomonadota</taxon>
        <taxon>Alphaproteobacteria</taxon>
        <taxon>Rhodobacterales</taxon>
        <taxon>Roseobacteraceae</taxon>
        <taxon>Jannaschia</taxon>
    </lineage>
</organism>
<evidence type="ECO:0000313" key="3">
    <source>
        <dbReference type="Proteomes" id="UP000199283"/>
    </source>
</evidence>
<evidence type="ECO:0000259" key="1">
    <source>
        <dbReference type="Pfam" id="PF06114"/>
    </source>
</evidence>
<gene>
    <name evidence="2" type="ORF">SAMN04488526_2752</name>
</gene>
<dbReference type="STRING" id="188906.SAMN04488526_2752"/>
<dbReference type="Pfam" id="PF06114">
    <property type="entry name" value="Peptidase_M78"/>
    <property type="match status" value="1"/>
</dbReference>
<dbReference type="PANTHER" id="PTHR43236">
    <property type="entry name" value="ANTITOXIN HIGA1"/>
    <property type="match status" value="1"/>
</dbReference>
<evidence type="ECO:0000313" key="2">
    <source>
        <dbReference type="EMBL" id="SEL46286.1"/>
    </source>
</evidence>
<dbReference type="PANTHER" id="PTHR43236:SF2">
    <property type="entry name" value="BLL0069 PROTEIN"/>
    <property type="match status" value="1"/>
</dbReference>
<reference evidence="2 3" key="1">
    <citation type="submission" date="2016-10" db="EMBL/GenBank/DDBJ databases">
        <authorList>
            <person name="de Groot N.N."/>
        </authorList>
    </citation>
    <scope>NUCLEOTIDE SEQUENCE [LARGE SCALE GENOMIC DNA]</scope>
    <source>
        <strain evidence="2 3">DSM 14858</strain>
    </source>
</reference>
<dbReference type="EMBL" id="FNZQ01000005">
    <property type="protein sequence ID" value="SEL46286.1"/>
    <property type="molecule type" value="Genomic_DNA"/>
</dbReference>
<accession>A0A1H7QEE5</accession>
<feature type="domain" description="IrrE N-terminal-like" evidence="1">
    <location>
        <begin position="64"/>
        <end position="185"/>
    </location>
</feature>
<protein>
    <recommendedName>
        <fullName evidence="1">IrrE N-terminal-like domain-containing protein</fullName>
    </recommendedName>
</protein>
<sequence>MTDRARKTPRRAANDLTVLLRTVLGEDRFPVDVEALALEVSRNHEDPITAVKGVEIDGFEGMLRARRKKPGWQILYNTQPRYRGRERFTLAHEFGHYLLHRRPLTAEHYRDGELSDDYDFECLPLQSNDWKDAEREREEEADTFASFLLMPIDDYRNQIGGQEMTRDLLGHVTDRYGVSLLAATRKWIEFTDARAAMVVARDGFALWGRASTTAYKSGVFIRSGMPIPDGSVMAMGPTSQQAGGQRPTSLPDGIWAFSRGSEPVRELAFFSDRLGISVSLLQFDGRGGGADIEEEEPWDSYDQFIAGVRE</sequence>